<name>A0AA36EEX9_LACSI</name>
<evidence type="ECO:0000313" key="1">
    <source>
        <dbReference type="EMBL" id="CAI9293649.1"/>
    </source>
</evidence>
<gene>
    <name evidence="1" type="ORF">LSALG_LOCUS32669</name>
</gene>
<protein>
    <submittedName>
        <fullName evidence="1">Uncharacterized protein</fullName>
    </submittedName>
</protein>
<accession>A0AA36EEX9</accession>
<reference evidence="1" key="1">
    <citation type="submission" date="2023-04" db="EMBL/GenBank/DDBJ databases">
        <authorList>
            <person name="Vijverberg K."/>
            <person name="Xiong W."/>
            <person name="Schranz E."/>
        </authorList>
    </citation>
    <scope>NUCLEOTIDE SEQUENCE</scope>
</reference>
<dbReference type="EMBL" id="OX465083">
    <property type="protein sequence ID" value="CAI9293649.1"/>
    <property type="molecule type" value="Genomic_DNA"/>
</dbReference>
<evidence type="ECO:0000313" key="2">
    <source>
        <dbReference type="Proteomes" id="UP001177003"/>
    </source>
</evidence>
<dbReference type="Proteomes" id="UP001177003">
    <property type="component" value="Chromosome 7"/>
</dbReference>
<keyword evidence="2" id="KW-1185">Reference proteome</keyword>
<sequence>MAFRATSSGKKKIKKIRKPTFLPCFPSLALGVLFYQKNLLRSSSTSLHRVLLASFPCTPTAATDSSPFVDIDQGNKNTIFHSLLLIETFEYIHIYITPSTIETLTLVVPQLYALHYLGSELTCFLCPLSSSQNDINSRDFFTKSHPVSSFHTMARTLNNGGDLDESRFTSSATSYLPHLIGESNSPLPYSNSIGLTSLTFTH</sequence>
<proteinExistence type="predicted"/>
<dbReference type="AlphaFoldDB" id="A0AA36EEX9"/>
<organism evidence="1 2">
    <name type="scientific">Lactuca saligna</name>
    <name type="common">Willowleaf lettuce</name>
    <dbReference type="NCBI Taxonomy" id="75948"/>
    <lineage>
        <taxon>Eukaryota</taxon>
        <taxon>Viridiplantae</taxon>
        <taxon>Streptophyta</taxon>
        <taxon>Embryophyta</taxon>
        <taxon>Tracheophyta</taxon>
        <taxon>Spermatophyta</taxon>
        <taxon>Magnoliopsida</taxon>
        <taxon>eudicotyledons</taxon>
        <taxon>Gunneridae</taxon>
        <taxon>Pentapetalae</taxon>
        <taxon>asterids</taxon>
        <taxon>campanulids</taxon>
        <taxon>Asterales</taxon>
        <taxon>Asteraceae</taxon>
        <taxon>Cichorioideae</taxon>
        <taxon>Cichorieae</taxon>
        <taxon>Lactucinae</taxon>
        <taxon>Lactuca</taxon>
    </lineage>
</organism>